<proteinExistence type="predicted"/>
<protein>
    <submittedName>
        <fullName evidence="1">Uncharacterized protein</fullName>
    </submittedName>
</protein>
<evidence type="ECO:0000313" key="1">
    <source>
        <dbReference type="EMBL" id="SHF99250.1"/>
    </source>
</evidence>
<sequence length="47" mass="5065">MNLLQSKLFFVITSRNASVQRLGKIVENYSLLLAANGLGSVGGFIHS</sequence>
<organism evidence="1 2">
    <name type="scientific">Cnuella takakiae</name>
    <dbReference type="NCBI Taxonomy" id="1302690"/>
    <lineage>
        <taxon>Bacteria</taxon>
        <taxon>Pseudomonadati</taxon>
        <taxon>Bacteroidota</taxon>
        <taxon>Chitinophagia</taxon>
        <taxon>Chitinophagales</taxon>
        <taxon>Chitinophagaceae</taxon>
        <taxon>Cnuella</taxon>
    </lineage>
</organism>
<name>A0A1M5G600_9BACT</name>
<dbReference type="AlphaFoldDB" id="A0A1M5G600"/>
<reference evidence="1 2" key="1">
    <citation type="submission" date="2016-11" db="EMBL/GenBank/DDBJ databases">
        <authorList>
            <person name="Jaros S."/>
            <person name="Januszkiewicz K."/>
            <person name="Wedrychowicz H."/>
        </authorList>
    </citation>
    <scope>NUCLEOTIDE SEQUENCE [LARGE SCALE GENOMIC DNA]</scope>
    <source>
        <strain evidence="1 2">DSM 26897</strain>
    </source>
</reference>
<evidence type="ECO:0000313" key="2">
    <source>
        <dbReference type="Proteomes" id="UP000184368"/>
    </source>
</evidence>
<dbReference type="EMBL" id="FQUO01000015">
    <property type="protein sequence ID" value="SHF99250.1"/>
    <property type="molecule type" value="Genomic_DNA"/>
</dbReference>
<accession>A0A1M5G600</accession>
<dbReference type="Proteomes" id="UP000184368">
    <property type="component" value="Unassembled WGS sequence"/>
</dbReference>
<keyword evidence="2" id="KW-1185">Reference proteome</keyword>
<gene>
    <name evidence="1" type="ORF">SAMN05444008_115120</name>
</gene>